<feature type="compositionally biased region" description="Polar residues" evidence="1">
    <location>
        <begin position="230"/>
        <end position="250"/>
    </location>
</feature>
<dbReference type="PROSITE" id="PS51257">
    <property type="entry name" value="PROKAR_LIPOPROTEIN"/>
    <property type="match status" value="1"/>
</dbReference>
<sequence length="323" mass="35611">MIAFRMSDINRNIISQLFILLLFSCLGESQFKSSFRKWTSKSVRNFHVATPHLNDAISVTPEATVLTTDMETTISLETEQPTTNVSVQEMEKIHECLNRYIAGSQAQWDLIRTRRDENSDGTYTCRDDFDSKESNCKSLKKWIDNHRGNFSAELVRGNESVPCSQIQPSPFAILGSSVFNQDQSTPTISSSAVTPEINFTDTTTSADLSNQTVITVADISNFTTPEFLTEQSVNSSANTNEENVTELSSETTPGMDFTDTTTPESHINQTVSSSINANDANVTEQAKTGYEVTEPSGTSTKMPLFFTCALLISISLIFAIGVL</sequence>
<feature type="signal peptide" evidence="3">
    <location>
        <begin position="1"/>
        <end position="29"/>
    </location>
</feature>
<proteinExistence type="predicted"/>
<feature type="chain" id="PRO_5041921897" evidence="3">
    <location>
        <begin position="30"/>
        <end position="323"/>
    </location>
</feature>
<comment type="caution">
    <text evidence="4">The sequence shown here is derived from an EMBL/GenBank/DDBJ whole genome shotgun (WGS) entry which is preliminary data.</text>
</comment>
<organism evidence="4 5">
    <name type="scientific">Ditylenchus destructor</name>
    <dbReference type="NCBI Taxonomy" id="166010"/>
    <lineage>
        <taxon>Eukaryota</taxon>
        <taxon>Metazoa</taxon>
        <taxon>Ecdysozoa</taxon>
        <taxon>Nematoda</taxon>
        <taxon>Chromadorea</taxon>
        <taxon>Rhabditida</taxon>
        <taxon>Tylenchina</taxon>
        <taxon>Tylenchomorpha</taxon>
        <taxon>Sphaerularioidea</taxon>
        <taxon>Anguinidae</taxon>
        <taxon>Anguininae</taxon>
        <taxon>Ditylenchus</taxon>
    </lineage>
</organism>
<keyword evidence="3" id="KW-0732">Signal</keyword>
<feature type="region of interest" description="Disordered" evidence="1">
    <location>
        <begin position="230"/>
        <end position="256"/>
    </location>
</feature>
<evidence type="ECO:0000313" key="4">
    <source>
        <dbReference type="EMBL" id="KAI1711692.1"/>
    </source>
</evidence>
<evidence type="ECO:0000256" key="3">
    <source>
        <dbReference type="SAM" id="SignalP"/>
    </source>
</evidence>
<name>A0AAD4N3K6_9BILA</name>
<evidence type="ECO:0000256" key="1">
    <source>
        <dbReference type="SAM" id="MobiDB-lite"/>
    </source>
</evidence>
<feature type="transmembrane region" description="Helical" evidence="2">
    <location>
        <begin position="302"/>
        <end position="322"/>
    </location>
</feature>
<evidence type="ECO:0000256" key="2">
    <source>
        <dbReference type="SAM" id="Phobius"/>
    </source>
</evidence>
<keyword evidence="2" id="KW-0812">Transmembrane</keyword>
<dbReference type="EMBL" id="JAKKPZ010000021">
    <property type="protein sequence ID" value="KAI1711692.1"/>
    <property type="molecule type" value="Genomic_DNA"/>
</dbReference>
<dbReference type="Proteomes" id="UP001201812">
    <property type="component" value="Unassembled WGS sequence"/>
</dbReference>
<reference evidence="4" key="1">
    <citation type="submission" date="2022-01" db="EMBL/GenBank/DDBJ databases">
        <title>Genome Sequence Resource for Two Populations of Ditylenchus destructor, the Migratory Endoparasitic Phytonematode.</title>
        <authorList>
            <person name="Zhang H."/>
            <person name="Lin R."/>
            <person name="Xie B."/>
        </authorList>
    </citation>
    <scope>NUCLEOTIDE SEQUENCE</scope>
    <source>
        <strain evidence="4">BazhouSP</strain>
    </source>
</reference>
<gene>
    <name evidence="4" type="ORF">DdX_10157</name>
</gene>
<evidence type="ECO:0000313" key="5">
    <source>
        <dbReference type="Proteomes" id="UP001201812"/>
    </source>
</evidence>
<keyword evidence="5" id="KW-1185">Reference proteome</keyword>
<keyword evidence="2" id="KW-0472">Membrane</keyword>
<protein>
    <submittedName>
        <fullName evidence="4">Uncharacterized protein</fullName>
    </submittedName>
</protein>
<dbReference type="AlphaFoldDB" id="A0AAD4N3K6"/>
<accession>A0AAD4N3K6</accession>
<keyword evidence="2" id="KW-1133">Transmembrane helix</keyword>